<accession>A0A9W8H901</accession>
<proteinExistence type="predicted"/>
<evidence type="ECO:0000313" key="3">
    <source>
        <dbReference type="EMBL" id="KAJ2780583.1"/>
    </source>
</evidence>
<dbReference type="EMBL" id="JANBUL010000132">
    <property type="protein sequence ID" value="KAJ2780583.1"/>
    <property type="molecule type" value="Genomic_DNA"/>
</dbReference>
<gene>
    <name evidence="3" type="ORF">H4R18_003378</name>
</gene>
<evidence type="ECO:0000256" key="1">
    <source>
        <dbReference type="SAM" id="MobiDB-lite"/>
    </source>
</evidence>
<keyword evidence="4" id="KW-1185">Reference proteome</keyword>
<name>A0A9W8H901_9FUNG</name>
<sequence>MKLTAALCVLGALAQAGLAGKCSSYQSAPPASSDTPTPSASPPPSSTDYSSSSDTSAPAPTSAPAGFKVTLDQLNAAFPDAGQSGYCSGKKGCNTNQDAVAAINNAITKYNIKTRAQAVAVVAVMALESDYWMYNVNVFPGRTGQGTKAMMMYNFVYSYAQSLYPDKVDPNAGSLQPTSAANNATMNGIRDLVTSTPNDNFGAGFWYLTNSDAGKPFYTDPAKLRDGNADDFNAYSTQGLGAPASPERITVWQTVNQNLFK</sequence>
<protein>
    <submittedName>
        <fullName evidence="3">Uncharacterized protein</fullName>
    </submittedName>
</protein>
<feature type="chain" id="PRO_5040818971" evidence="2">
    <location>
        <begin position="20"/>
        <end position="261"/>
    </location>
</feature>
<dbReference type="Proteomes" id="UP001140217">
    <property type="component" value="Unassembled WGS sequence"/>
</dbReference>
<feature type="compositionally biased region" description="Low complexity" evidence="1">
    <location>
        <begin position="27"/>
        <end position="38"/>
    </location>
</feature>
<reference evidence="3" key="1">
    <citation type="submission" date="2022-07" db="EMBL/GenBank/DDBJ databases">
        <title>Phylogenomic reconstructions and comparative analyses of Kickxellomycotina fungi.</title>
        <authorList>
            <person name="Reynolds N.K."/>
            <person name="Stajich J.E."/>
            <person name="Barry K."/>
            <person name="Grigoriev I.V."/>
            <person name="Crous P."/>
            <person name="Smith M.E."/>
        </authorList>
    </citation>
    <scope>NUCLEOTIDE SEQUENCE</scope>
    <source>
        <strain evidence="3">NBRC 105414</strain>
    </source>
</reference>
<feature type="signal peptide" evidence="2">
    <location>
        <begin position="1"/>
        <end position="19"/>
    </location>
</feature>
<dbReference type="OrthoDB" id="2349272at2759"/>
<dbReference type="AlphaFoldDB" id="A0A9W8H901"/>
<organism evidence="3 4">
    <name type="scientific">Coemansia javaensis</name>
    <dbReference type="NCBI Taxonomy" id="2761396"/>
    <lineage>
        <taxon>Eukaryota</taxon>
        <taxon>Fungi</taxon>
        <taxon>Fungi incertae sedis</taxon>
        <taxon>Zoopagomycota</taxon>
        <taxon>Kickxellomycotina</taxon>
        <taxon>Kickxellomycetes</taxon>
        <taxon>Kickxellales</taxon>
        <taxon>Kickxellaceae</taxon>
        <taxon>Coemansia</taxon>
    </lineage>
</organism>
<keyword evidence="2" id="KW-0732">Signal</keyword>
<feature type="compositionally biased region" description="Low complexity" evidence="1">
    <location>
        <begin position="46"/>
        <end position="62"/>
    </location>
</feature>
<feature type="region of interest" description="Disordered" evidence="1">
    <location>
        <begin position="25"/>
        <end position="62"/>
    </location>
</feature>
<comment type="caution">
    <text evidence="3">The sequence shown here is derived from an EMBL/GenBank/DDBJ whole genome shotgun (WGS) entry which is preliminary data.</text>
</comment>
<evidence type="ECO:0000313" key="4">
    <source>
        <dbReference type="Proteomes" id="UP001140217"/>
    </source>
</evidence>
<evidence type="ECO:0000256" key="2">
    <source>
        <dbReference type="SAM" id="SignalP"/>
    </source>
</evidence>